<keyword evidence="2" id="KW-0472">Membrane</keyword>
<keyword evidence="2" id="KW-1133">Transmembrane helix</keyword>
<feature type="transmembrane region" description="Helical" evidence="2">
    <location>
        <begin position="160"/>
        <end position="182"/>
    </location>
</feature>
<feature type="region of interest" description="Disordered" evidence="1">
    <location>
        <begin position="89"/>
        <end position="152"/>
    </location>
</feature>
<dbReference type="Gene3D" id="3.30.70.100">
    <property type="match status" value="1"/>
</dbReference>
<sequence>METHAAHSSPRWPVLEVSFKNCYDASELADVEAFLAQFPGVQQVHLDRTTAVAHLSYDPARTDEAAIRKRLKQAGYDCDCRDCVPSTAQPGHPSLGHEGHGHDPASTGHHALAQHSAPVHDHAAMGHTAPEIRPDHAGVGHTAHDEHAGHSSPDDMLRRFLISLALTIPVVIFSPIGGALGFPDMPPFGLSVGLWGFLLATPVV</sequence>
<name>A0A511R5M2_9DEIN</name>
<dbReference type="AlphaFoldDB" id="A0A511R5M2"/>
<gene>
    <name evidence="4" type="ORF">MHY01S_30410</name>
</gene>
<dbReference type="InterPro" id="IPR036163">
    <property type="entry name" value="HMA_dom_sf"/>
</dbReference>
<evidence type="ECO:0000259" key="3">
    <source>
        <dbReference type="PROSITE" id="PS50846"/>
    </source>
</evidence>
<evidence type="ECO:0000313" key="4">
    <source>
        <dbReference type="EMBL" id="GEM84875.1"/>
    </source>
</evidence>
<reference evidence="4 5" key="1">
    <citation type="submission" date="2019-07" db="EMBL/GenBank/DDBJ databases">
        <title>Whole genome shotgun sequence of Meiothermus hypogaeus NBRC 106114.</title>
        <authorList>
            <person name="Hosoyama A."/>
            <person name="Uohara A."/>
            <person name="Ohji S."/>
            <person name="Ichikawa N."/>
        </authorList>
    </citation>
    <scope>NUCLEOTIDE SEQUENCE [LARGE SCALE GENOMIC DNA]</scope>
    <source>
        <strain evidence="4 5">NBRC 106114</strain>
    </source>
</reference>
<dbReference type="EMBL" id="BJXL01000140">
    <property type="protein sequence ID" value="GEM84875.1"/>
    <property type="molecule type" value="Genomic_DNA"/>
</dbReference>
<feature type="compositionally biased region" description="Basic and acidic residues" evidence="1">
    <location>
        <begin position="118"/>
        <end position="152"/>
    </location>
</feature>
<organism evidence="4 5">
    <name type="scientific">Meiothermus hypogaeus NBRC 106114</name>
    <dbReference type="NCBI Taxonomy" id="1227553"/>
    <lineage>
        <taxon>Bacteria</taxon>
        <taxon>Thermotogati</taxon>
        <taxon>Deinococcota</taxon>
        <taxon>Deinococci</taxon>
        <taxon>Thermales</taxon>
        <taxon>Thermaceae</taxon>
        <taxon>Meiothermus</taxon>
    </lineage>
</organism>
<comment type="caution">
    <text evidence="4">The sequence shown here is derived from an EMBL/GenBank/DDBJ whole genome shotgun (WGS) entry which is preliminary data.</text>
</comment>
<dbReference type="SUPFAM" id="SSF55008">
    <property type="entry name" value="HMA, heavy metal-associated domain"/>
    <property type="match status" value="1"/>
</dbReference>
<dbReference type="GO" id="GO:0046872">
    <property type="term" value="F:metal ion binding"/>
    <property type="evidence" value="ECO:0007669"/>
    <property type="project" value="InterPro"/>
</dbReference>
<evidence type="ECO:0000313" key="5">
    <source>
        <dbReference type="Proteomes" id="UP000321197"/>
    </source>
</evidence>
<dbReference type="Proteomes" id="UP000321197">
    <property type="component" value="Unassembled WGS sequence"/>
</dbReference>
<proteinExistence type="predicted"/>
<feature type="domain" description="HMA" evidence="3">
    <location>
        <begin position="13"/>
        <end position="79"/>
    </location>
</feature>
<dbReference type="InterPro" id="IPR006121">
    <property type="entry name" value="HMA_dom"/>
</dbReference>
<dbReference type="PROSITE" id="PS50846">
    <property type="entry name" value="HMA_2"/>
    <property type="match status" value="1"/>
</dbReference>
<dbReference type="CDD" id="cd00371">
    <property type="entry name" value="HMA"/>
    <property type="match status" value="1"/>
</dbReference>
<accession>A0A511R5M2</accession>
<protein>
    <recommendedName>
        <fullName evidence="3">HMA domain-containing protein</fullName>
    </recommendedName>
</protein>
<keyword evidence="2" id="KW-0812">Transmembrane</keyword>
<evidence type="ECO:0000256" key="1">
    <source>
        <dbReference type="SAM" id="MobiDB-lite"/>
    </source>
</evidence>
<evidence type="ECO:0000256" key="2">
    <source>
        <dbReference type="SAM" id="Phobius"/>
    </source>
</evidence>